<dbReference type="AlphaFoldDB" id="A0A9X0WCM7"/>
<proteinExistence type="predicted"/>
<evidence type="ECO:0000313" key="4">
    <source>
        <dbReference type="Proteomes" id="UP001138768"/>
    </source>
</evidence>
<organism evidence="3 4">
    <name type="scientific">Lamprobacter modestohalophilus</name>
    <dbReference type="NCBI Taxonomy" id="1064514"/>
    <lineage>
        <taxon>Bacteria</taxon>
        <taxon>Pseudomonadati</taxon>
        <taxon>Pseudomonadota</taxon>
        <taxon>Gammaproteobacteria</taxon>
        <taxon>Chromatiales</taxon>
        <taxon>Chromatiaceae</taxon>
        <taxon>Lamprobacter</taxon>
    </lineage>
</organism>
<dbReference type="EMBL" id="NRRY01000054">
    <property type="protein sequence ID" value="MBK1620961.1"/>
    <property type="molecule type" value="Genomic_DNA"/>
</dbReference>
<dbReference type="Gene3D" id="3.30.310.70">
    <property type="entry name" value="TT1751-like domain"/>
    <property type="match status" value="1"/>
</dbReference>
<keyword evidence="4" id="KW-1185">Reference proteome</keyword>
<feature type="signal peptide" evidence="1">
    <location>
        <begin position="1"/>
        <end position="19"/>
    </location>
</feature>
<evidence type="ECO:0000259" key="2">
    <source>
        <dbReference type="Pfam" id="PF03625"/>
    </source>
</evidence>
<evidence type="ECO:0000313" key="3">
    <source>
        <dbReference type="EMBL" id="MBK1620961.1"/>
    </source>
</evidence>
<dbReference type="PANTHER" id="PTHR38342:SF2">
    <property type="entry name" value="INNER MEMBRANE OR EXPORTED"/>
    <property type="match status" value="1"/>
</dbReference>
<dbReference type="CDD" id="cd14797">
    <property type="entry name" value="DUF302"/>
    <property type="match status" value="1"/>
</dbReference>
<keyword evidence="1" id="KW-0732">Signal</keyword>
<accession>A0A9X0WCM7</accession>
<feature type="chain" id="PRO_5040781960" description="DUF302 domain-containing protein" evidence="1">
    <location>
        <begin position="20"/>
        <end position="146"/>
    </location>
</feature>
<evidence type="ECO:0000256" key="1">
    <source>
        <dbReference type="SAM" id="SignalP"/>
    </source>
</evidence>
<dbReference type="PANTHER" id="PTHR38342">
    <property type="entry name" value="SLR5037 PROTEIN"/>
    <property type="match status" value="1"/>
</dbReference>
<feature type="domain" description="DUF302" evidence="2">
    <location>
        <begin position="55"/>
        <end position="117"/>
    </location>
</feature>
<reference evidence="3 4" key="1">
    <citation type="journal article" date="2020" name="Microorganisms">
        <title>Osmotic Adaptation and Compatible Solute Biosynthesis of Phototrophic Bacteria as Revealed from Genome Analyses.</title>
        <authorList>
            <person name="Imhoff J.F."/>
            <person name="Rahn T."/>
            <person name="Kunzel S."/>
            <person name="Keller A."/>
            <person name="Neulinger S.C."/>
        </authorList>
    </citation>
    <scope>NUCLEOTIDE SEQUENCE [LARGE SCALE GENOMIC DNA]</scope>
    <source>
        <strain evidence="3 4">DSM 25653</strain>
    </source>
</reference>
<gene>
    <name evidence="3" type="ORF">CKO42_21550</name>
</gene>
<name>A0A9X0WCM7_9GAMM</name>
<dbReference type="Proteomes" id="UP001138768">
    <property type="component" value="Unassembled WGS sequence"/>
</dbReference>
<dbReference type="InterPro" id="IPR005180">
    <property type="entry name" value="DUF302"/>
</dbReference>
<dbReference type="SUPFAM" id="SSF103247">
    <property type="entry name" value="TT1751-like"/>
    <property type="match status" value="1"/>
</dbReference>
<dbReference type="Pfam" id="PF03625">
    <property type="entry name" value="DUF302"/>
    <property type="match status" value="1"/>
</dbReference>
<protein>
    <recommendedName>
        <fullName evidence="2">DUF302 domain-containing protein</fullName>
    </recommendedName>
</protein>
<sequence length="146" mass="15556">MCRAFLSLLLLLLPLVALAANDTLTQRISPYSVGETLDRLEAVLGEKGVTVFARIDHSAGAKDAGLTLRPMQLLIFGNPKAGTPLMQAAPTIGLDLPLKVLAWEDDAGKVHVVWNSPSYLIERHGLDAGYTKNLAAVEGLISAALK</sequence>
<comment type="caution">
    <text evidence="3">The sequence shown here is derived from an EMBL/GenBank/DDBJ whole genome shotgun (WGS) entry which is preliminary data.</text>
</comment>
<dbReference type="InterPro" id="IPR035923">
    <property type="entry name" value="TT1751-like_sf"/>
</dbReference>